<protein>
    <submittedName>
        <fullName evidence="1">Uncharacterized protein</fullName>
    </submittedName>
</protein>
<dbReference type="Proteomes" id="UP000824504">
    <property type="component" value="Chromosome"/>
</dbReference>
<proteinExistence type="predicted"/>
<organism evidence="1 2">
    <name type="scientific">Tessaracoccus palaemonis</name>
    <dbReference type="NCBI Taxonomy" id="2829499"/>
    <lineage>
        <taxon>Bacteria</taxon>
        <taxon>Bacillati</taxon>
        <taxon>Actinomycetota</taxon>
        <taxon>Actinomycetes</taxon>
        <taxon>Propionibacteriales</taxon>
        <taxon>Propionibacteriaceae</taxon>
        <taxon>Tessaracoccus</taxon>
    </lineage>
</organism>
<accession>A0ABX8SNG0</accession>
<evidence type="ECO:0000313" key="1">
    <source>
        <dbReference type="EMBL" id="QXT64195.1"/>
    </source>
</evidence>
<gene>
    <name evidence="1" type="ORF">KDB89_07065</name>
</gene>
<dbReference type="RefSeq" id="WP_219084118.1">
    <property type="nucleotide sequence ID" value="NZ_CP079216.1"/>
</dbReference>
<evidence type="ECO:0000313" key="2">
    <source>
        <dbReference type="Proteomes" id="UP000824504"/>
    </source>
</evidence>
<dbReference type="EMBL" id="CP079216">
    <property type="protein sequence ID" value="QXT64195.1"/>
    <property type="molecule type" value="Genomic_DNA"/>
</dbReference>
<reference evidence="1 2" key="1">
    <citation type="submission" date="2021-07" db="EMBL/GenBank/DDBJ databases">
        <title>complete genome sequencing of Tessaracoccus sp.J1M15.</title>
        <authorList>
            <person name="Bae J.-W."/>
            <person name="Kim D.-y."/>
        </authorList>
    </citation>
    <scope>NUCLEOTIDE SEQUENCE [LARGE SCALE GENOMIC DNA]</scope>
    <source>
        <strain evidence="1 2">J1M15</strain>
    </source>
</reference>
<sequence>MPKGIVIRADMKAPPEFHDFNIIADLEDVTGYPLKTVPIPTLGVVAVANAQGNKRKLPVNTYATLLWWFWVPALRRQVVLLGDIVLLGEPDPDGQPTNVPAPFAGYVLSQNGHRVQLKVTGEKDWYRTATIAPNYFDAIVLAFELLDNLPGAEAAQIVPRASHEV</sequence>
<name>A0ABX8SNG0_9ACTN</name>
<keyword evidence="2" id="KW-1185">Reference proteome</keyword>